<dbReference type="AlphaFoldDB" id="A0A1V4I7P2"/>
<dbReference type="NCBIfam" id="NF002049">
    <property type="entry name" value="PRK00881.1"/>
    <property type="match status" value="1"/>
</dbReference>
<dbReference type="Gene3D" id="3.40.50.1380">
    <property type="entry name" value="Methylglyoxal synthase-like domain"/>
    <property type="match status" value="1"/>
</dbReference>
<organism evidence="12 13">
    <name type="scientific">Alkalithermobacter paradoxus</name>
    <dbReference type="NCBI Taxonomy" id="29349"/>
    <lineage>
        <taxon>Bacteria</taxon>
        <taxon>Bacillati</taxon>
        <taxon>Bacillota</taxon>
        <taxon>Clostridia</taxon>
        <taxon>Peptostreptococcales</taxon>
        <taxon>Tepidibacteraceae</taxon>
        <taxon>Alkalithermobacter</taxon>
    </lineage>
</organism>
<dbReference type="InterPro" id="IPR011607">
    <property type="entry name" value="MGS-like_dom"/>
</dbReference>
<evidence type="ECO:0000256" key="10">
    <source>
        <dbReference type="HAMAP-Rule" id="MF_00139"/>
    </source>
</evidence>
<evidence type="ECO:0000256" key="2">
    <source>
        <dbReference type="ARBA" id="ARBA00004954"/>
    </source>
</evidence>
<dbReference type="SMART" id="SM00798">
    <property type="entry name" value="AICARFT_IMPCHas"/>
    <property type="match status" value="1"/>
</dbReference>
<keyword evidence="4 10" id="KW-0808">Transferase</keyword>
<evidence type="ECO:0000256" key="5">
    <source>
        <dbReference type="ARBA" id="ARBA00022755"/>
    </source>
</evidence>
<dbReference type="EMBL" id="MZGW01000003">
    <property type="protein sequence ID" value="OPJ55986.1"/>
    <property type="molecule type" value="Genomic_DNA"/>
</dbReference>
<sequence length="505" mass="56628">MTKRALISVTNKDGIVEFAKNLCSLGYEIISTGNTYKVLRENGVDTILIDEVTKFPEILDGRVKTLNPYIHGGILFKRDNDQHVNTVNELDIQSIDMVVVNLYKFKETVKSGKSHEEIIENIDIGGPSMIRSAAKNYKDVLVVVDPSDYDFIISKLKDNSINIEDRLNLAFKAFSITGHYDSLISNYFAQITNEKYPQYLNLTFEKESNLRYGENPHQSASLYKETFAELIDFEQINGKELSFNNINDLNGAIEILKEFDDEVVAVGIKHTNPCGVGVGKNSLEAFTKCFKSDEVSIFGGIVGINSVVDKETANLLNAIFLEIVAAYDYTDEALQILKTKKNLRILKIKNLDKSGEYDLKYCDGRLLVQDKNKSLYDDLEIVTNKQPTENEIEDMKFGMKIVKHMKSNAVAIVKNGQTLALGPGQTSRIWALENALSNNKEKNFEGSVLVSDAFFPFDDCVRLAAKYKVSAIIQPGGSINDKDSINACNELGISMVFSKIRHFKH</sequence>
<keyword evidence="13" id="KW-1185">Reference proteome</keyword>
<dbReference type="GO" id="GO:0005829">
    <property type="term" value="C:cytosol"/>
    <property type="evidence" value="ECO:0007669"/>
    <property type="project" value="TreeGrafter"/>
</dbReference>
<accession>A0A1V4I7P2</accession>
<dbReference type="CDD" id="cd01421">
    <property type="entry name" value="IMPCH"/>
    <property type="match status" value="1"/>
</dbReference>
<dbReference type="Proteomes" id="UP000190140">
    <property type="component" value="Unassembled WGS sequence"/>
</dbReference>
<dbReference type="Pfam" id="PF01808">
    <property type="entry name" value="AICARFT_IMPCHas"/>
    <property type="match status" value="1"/>
</dbReference>
<reference evidence="12 13" key="1">
    <citation type="submission" date="2017-03" db="EMBL/GenBank/DDBJ databases">
        <title>Genome sequence of Clostridium thermoalcaliphilum DSM 7309.</title>
        <authorList>
            <person name="Poehlein A."/>
            <person name="Daniel R."/>
        </authorList>
    </citation>
    <scope>NUCLEOTIDE SEQUENCE [LARGE SCALE GENOMIC DNA]</scope>
    <source>
        <strain evidence="12 13">DSM 7309</strain>
    </source>
</reference>
<dbReference type="InterPro" id="IPR016193">
    <property type="entry name" value="Cytidine_deaminase-like"/>
</dbReference>
<evidence type="ECO:0000256" key="7">
    <source>
        <dbReference type="ARBA" id="ARBA00023268"/>
    </source>
</evidence>
<gene>
    <name evidence="10 12" type="primary">purH</name>
    <name evidence="12" type="ORF">CLOTH_11640</name>
</gene>
<dbReference type="RefSeq" id="WP_079412047.1">
    <property type="nucleotide sequence ID" value="NZ_MZGW01000003.1"/>
</dbReference>
<proteinExistence type="inferred from homology"/>
<dbReference type="Pfam" id="PF02142">
    <property type="entry name" value="MGS"/>
    <property type="match status" value="1"/>
</dbReference>
<comment type="pathway">
    <text evidence="2 10">Purine metabolism; IMP biosynthesis via de novo pathway; 5-formamido-1-(5-phospho-D-ribosyl)imidazole-4-carboxamide from 5-amino-1-(5-phospho-D-ribosyl)imidazole-4-carboxamide (10-formyl THF route): step 1/1.</text>
</comment>
<evidence type="ECO:0000256" key="8">
    <source>
        <dbReference type="ARBA" id="ARBA00050488"/>
    </source>
</evidence>
<comment type="similarity">
    <text evidence="3 10">Belongs to the PurH family.</text>
</comment>
<dbReference type="GO" id="GO:0006189">
    <property type="term" value="P:'de novo' IMP biosynthetic process"/>
    <property type="evidence" value="ECO:0007669"/>
    <property type="project" value="UniProtKB-UniRule"/>
</dbReference>
<dbReference type="EC" id="3.5.4.10" evidence="10"/>
<dbReference type="FunFam" id="3.40.140.20:FF:000001">
    <property type="entry name" value="Bifunctional purine biosynthesis protein PurH"/>
    <property type="match status" value="1"/>
</dbReference>
<dbReference type="PROSITE" id="PS51855">
    <property type="entry name" value="MGS"/>
    <property type="match status" value="1"/>
</dbReference>
<dbReference type="SUPFAM" id="SSF52335">
    <property type="entry name" value="Methylglyoxal synthase-like"/>
    <property type="match status" value="1"/>
</dbReference>
<dbReference type="HAMAP" id="MF_00139">
    <property type="entry name" value="PurH"/>
    <property type="match status" value="1"/>
</dbReference>
<evidence type="ECO:0000256" key="1">
    <source>
        <dbReference type="ARBA" id="ARBA00004844"/>
    </source>
</evidence>
<dbReference type="EC" id="2.1.2.3" evidence="10"/>
<comment type="caution">
    <text evidence="12">The sequence shown here is derived from an EMBL/GenBank/DDBJ whole genome shotgun (WGS) entry which is preliminary data.</text>
</comment>
<dbReference type="InterPro" id="IPR036914">
    <property type="entry name" value="MGS-like_dom_sf"/>
</dbReference>
<dbReference type="SMART" id="SM00851">
    <property type="entry name" value="MGS"/>
    <property type="match status" value="1"/>
</dbReference>
<evidence type="ECO:0000256" key="3">
    <source>
        <dbReference type="ARBA" id="ARBA00007667"/>
    </source>
</evidence>
<evidence type="ECO:0000313" key="13">
    <source>
        <dbReference type="Proteomes" id="UP000190140"/>
    </source>
</evidence>
<dbReference type="GO" id="GO:0004643">
    <property type="term" value="F:phosphoribosylaminoimidazolecarboxamide formyltransferase activity"/>
    <property type="evidence" value="ECO:0007669"/>
    <property type="project" value="UniProtKB-UniRule"/>
</dbReference>
<dbReference type="OrthoDB" id="9802065at2"/>
<evidence type="ECO:0000313" key="12">
    <source>
        <dbReference type="EMBL" id="OPJ55986.1"/>
    </source>
</evidence>
<comment type="catalytic activity">
    <reaction evidence="9 10">
        <text>IMP + H2O = 5-formamido-1-(5-phospho-D-ribosyl)imidazole-4-carboxamide</text>
        <dbReference type="Rhea" id="RHEA:18445"/>
        <dbReference type="ChEBI" id="CHEBI:15377"/>
        <dbReference type="ChEBI" id="CHEBI:58053"/>
        <dbReference type="ChEBI" id="CHEBI:58467"/>
        <dbReference type="EC" id="3.5.4.10"/>
    </reaction>
</comment>
<dbReference type="PANTHER" id="PTHR11692">
    <property type="entry name" value="BIFUNCTIONAL PURINE BIOSYNTHESIS PROTEIN PURH"/>
    <property type="match status" value="1"/>
</dbReference>
<dbReference type="SUPFAM" id="SSF53927">
    <property type="entry name" value="Cytidine deaminase-like"/>
    <property type="match status" value="1"/>
</dbReference>
<keyword evidence="5 10" id="KW-0658">Purine biosynthesis</keyword>
<feature type="domain" description="MGS-like" evidence="11">
    <location>
        <begin position="1"/>
        <end position="144"/>
    </location>
</feature>
<evidence type="ECO:0000259" key="11">
    <source>
        <dbReference type="PROSITE" id="PS51855"/>
    </source>
</evidence>
<keyword evidence="6 10" id="KW-0378">Hydrolase</keyword>
<evidence type="ECO:0000256" key="4">
    <source>
        <dbReference type="ARBA" id="ARBA00022679"/>
    </source>
</evidence>
<dbReference type="PANTHER" id="PTHR11692:SF0">
    <property type="entry name" value="BIFUNCTIONAL PURINE BIOSYNTHESIS PROTEIN ATIC"/>
    <property type="match status" value="1"/>
</dbReference>
<dbReference type="InterPro" id="IPR024051">
    <property type="entry name" value="AICAR_Tfase_dup_dom_sf"/>
</dbReference>
<comment type="pathway">
    <text evidence="1 10">Purine metabolism; IMP biosynthesis via de novo pathway; IMP from 5-formamido-1-(5-phospho-D-ribosyl)imidazole-4-carboxamide: step 1/1.</text>
</comment>
<keyword evidence="7 10" id="KW-0511">Multifunctional enzyme</keyword>
<dbReference type="NCBIfam" id="TIGR00355">
    <property type="entry name" value="purH"/>
    <property type="match status" value="1"/>
</dbReference>
<dbReference type="FunFam" id="3.40.50.1380:FF:000001">
    <property type="entry name" value="Bifunctional purine biosynthesis protein PurH"/>
    <property type="match status" value="1"/>
</dbReference>
<dbReference type="UniPathway" id="UPA00074">
    <property type="reaction ID" value="UER00133"/>
</dbReference>
<dbReference type="STRING" id="29349.CLOTH_11640"/>
<name>A0A1V4I7P2_9FIRM</name>
<comment type="catalytic activity">
    <reaction evidence="8 10">
        <text>(6R)-10-formyltetrahydrofolate + 5-amino-1-(5-phospho-beta-D-ribosyl)imidazole-4-carboxamide = 5-formamido-1-(5-phospho-D-ribosyl)imidazole-4-carboxamide + (6S)-5,6,7,8-tetrahydrofolate</text>
        <dbReference type="Rhea" id="RHEA:22192"/>
        <dbReference type="ChEBI" id="CHEBI:57453"/>
        <dbReference type="ChEBI" id="CHEBI:58467"/>
        <dbReference type="ChEBI" id="CHEBI:58475"/>
        <dbReference type="ChEBI" id="CHEBI:195366"/>
        <dbReference type="EC" id="2.1.2.3"/>
    </reaction>
</comment>
<evidence type="ECO:0000256" key="9">
    <source>
        <dbReference type="ARBA" id="ARBA00050687"/>
    </source>
</evidence>
<protein>
    <recommendedName>
        <fullName evidence="10">Bifunctional purine biosynthesis protein PurH</fullName>
    </recommendedName>
    <domain>
        <recommendedName>
            <fullName evidence="10">Phosphoribosylaminoimidazolecarboxamide formyltransferase</fullName>
            <ecNumber evidence="10">2.1.2.3</ecNumber>
        </recommendedName>
        <alternativeName>
            <fullName evidence="10">AICAR transformylase</fullName>
        </alternativeName>
    </domain>
    <domain>
        <recommendedName>
            <fullName evidence="10">IMP cyclohydrolase</fullName>
            <ecNumber evidence="10">3.5.4.10</ecNumber>
        </recommendedName>
        <alternativeName>
            <fullName evidence="10">ATIC</fullName>
        </alternativeName>
        <alternativeName>
            <fullName evidence="10">IMP synthase</fullName>
        </alternativeName>
        <alternativeName>
            <fullName evidence="10">Inosinicase</fullName>
        </alternativeName>
    </domain>
</protein>
<dbReference type="GO" id="GO:0003937">
    <property type="term" value="F:IMP cyclohydrolase activity"/>
    <property type="evidence" value="ECO:0007669"/>
    <property type="project" value="UniProtKB-UniRule"/>
</dbReference>
<evidence type="ECO:0000256" key="6">
    <source>
        <dbReference type="ARBA" id="ARBA00022801"/>
    </source>
</evidence>
<dbReference type="InterPro" id="IPR002695">
    <property type="entry name" value="PurH-like"/>
</dbReference>
<dbReference type="Gene3D" id="3.40.140.20">
    <property type="match status" value="2"/>
</dbReference>
<dbReference type="PIRSF" id="PIRSF000414">
    <property type="entry name" value="AICARFT_IMPCHas"/>
    <property type="match status" value="1"/>
</dbReference>
<comment type="domain">
    <text evidence="10">The IMP cyclohydrolase activity resides in the N-terminal region.</text>
</comment>